<dbReference type="Gene3D" id="1.10.1200.10">
    <property type="entry name" value="ACP-like"/>
    <property type="match status" value="1"/>
</dbReference>
<dbReference type="EMBL" id="CP001700">
    <property type="protein sequence ID" value="ACU69479.1"/>
    <property type="molecule type" value="Genomic_DNA"/>
</dbReference>
<dbReference type="InterPro" id="IPR036736">
    <property type="entry name" value="ACP-like_sf"/>
</dbReference>
<evidence type="ECO:0000313" key="3">
    <source>
        <dbReference type="Proteomes" id="UP000000851"/>
    </source>
</evidence>
<evidence type="ECO:0000313" key="2">
    <source>
        <dbReference type="EMBL" id="ACU69479.1"/>
    </source>
</evidence>
<protein>
    <submittedName>
        <fullName evidence="2">Acyl carrier protein</fullName>
    </submittedName>
</protein>
<dbReference type="AlphaFoldDB" id="C7PXC8"/>
<dbReference type="SUPFAM" id="SSF47336">
    <property type="entry name" value="ACP-like"/>
    <property type="match status" value="1"/>
</dbReference>
<keyword evidence="3" id="KW-1185">Reference proteome</keyword>
<dbReference type="KEGG" id="cai:Caci_0536"/>
<gene>
    <name evidence="2" type="ordered locus">Caci_0536</name>
</gene>
<feature type="domain" description="Carrier" evidence="1">
    <location>
        <begin position="2"/>
        <end position="81"/>
    </location>
</feature>
<accession>C7PXC8</accession>
<dbReference type="STRING" id="479433.Caci_0536"/>
<organism evidence="2 3">
    <name type="scientific">Catenulispora acidiphila (strain DSM 44928 / JCM 14897 / NBRC 102108 / NRRL B-24433 / ID139908)</name>
    <dbReference type="NCBI Taxonomy" id="479433"/>
    <lineage>
        <taxon>Bacteria</taxon>
        <taxon>Bacillati</taxon>
        <taxon>Actinomycetota</taxon>
        <taxon>Actinomycetes</taxon>
        <taxon>Catenulisporales</taxon>
        <taxon>Catenulisporaceae</taxon>
        <taxon>Catenulispora</taxon>
    </lineage>
</organism>
<dbReference type="RefSeq" id="WP_012784774.1">
    <property type="nucleotide sequence ID" value="NC_013131.1"/>
</dbReference>
<dbReference type="InParanoid" id="C7PXC8"/>
<sequence>MQLYEQTVVRVQEIIGDMSPAKPETAGPELILIDDLGYDSIHFLELALALEAEFNLFEFDEEQAVGMITVGDVAHLIAKIVVAAEDPT</sequence>
<reference evidence="2 3" key="1">
    <citation type="journal article" date="2009" name="Stand. Genomic Sci.">
        <title>Complete genome sequence of Catenulispora acidiphila type strain (ID 139908).</title>
        <authorList>
            <person name="Copeland A."/>
            <person name="Lapidus A."/>
            <person name="Glavina Del Rio T."/>
            <person name="Nolan M."/>
            <person name="Lucas S."/>
            <person name="Chen F."/>
            <person name="Tice H."/>
            <person name="Cheng J.F."/>
            <person name="Bruce D."/>
            <person name="Goodwin L."/>
            <person name="Pitluck S."/>
            <person name="Mikhailova N."/>
            <person name="Pati A."/>
            <person name="Ivanova N."/>
            <person name="Mavromatis K."/>
            <person name="Chen A."/>
            <person name="Palaniappan K."/>
            <person name="Chain P."/>
            <person name="Land M."/>
            <person name="Hauser L."/>
            <person name="Chang Y.J."/>
            <person name="Jeffries C.D."/>
            <person name="Chertkov O."/>
            <person name="Brettin T."/>
            <person name="Detter J.C."/>
            <person name="Han C."/>
            <person name="Ali Z."/>
            <person name="Tindall B.J."/>
            <person name="Goker M."/>
            <person name="Bristow J."/>
            <person name="Eisen J.A."/>
            <person name="Markowitz V."/>
            <person name="Hugenholtz P."/>
            <person name="Kyrpides N.C."/>
            <person name="Klenk H.P."/>
        </authorList>
    </citation>
    <scope>NUCLEOTIDE SEQUENCE [LARGE SCALE GENOMIC DNA]</scope>
    <source>
        <strain evidence="3">DSM 44928 / JCM 14897 / NBRC 102108 / NRRL B-24433 / ID139908</strain>
    </source>
</reference>
<name>C7PXC8_CATAD</name>
<dbReference type="OrthoDB" id="197001at2"/>
<dbReference type="InterPro" id="IPR009081">
    <property type="entry name" value="PP-bd_ACP"/>
</dbReference>
<dbReference type="HOGENOM" id="CLU_2463407_0_0_11"/>
<dbReference type="PROSITE" id="PS50075">
    <property type="entry name" value="CARRIER"/>
    <property type="match status" value="1"/>
</dbReference>
<proteinExistence type="predicted"/>
<evidence type="ECO:0000259" key="1">
    <source>
        <dbReference type="PROSITE" id="PS50075"/>
    </source>
</evidence>
<dbReference type="Pfam" id="PF00550">
    <property type="entry name" value="PP-binding"/>
    <property type="match status" value="1"/>
</dbReference>
<dbReference type="Proteomes" id="UP000000851">
    <property type="component" value="Chromosome"/>
</dbReference>